<dbReference type="Pfam" id="PF06368">
    <property type="entry name" value="Met_asp_mut_E"/>
    <property type="match status" value="1"/>
</dbReference>
<gene>
    <name evidence="4" type="ORF">L0668_19180</name>
</gene>
<dbReference type="Gene3D" id="3.20.20.240">
    <property type="entry name" value="Methylmalonyl-CoA mutase"/>
    <property type="match status" value="1"/>
</dbReference>
<protein>
    <recommendedName>
        <fullName evidence="6">Methylaspartate mutase</fullName>
    </recommendedName>
</protein>
<evidence type="ECO:0000313" key="4">
    <source>
        <dbReference type="EMBL" id="MCF2950239.1"/>
    </source>
</evidence>
<keyword evidence="5" id="KW-1185">Reference proteome</keyword>
<evidence type="ECO:0000313" key="5">
    <source>
        <dbReference type="Proteomes" id="UP001521137"/>
    </source>
</evidence>
<dbReference type="SUPFAM" id="SSF51703">
    <property type="entry name" value="Cobalamin (vitamin B12)-dependent enzymes"/>
    <property type="match status" value="1"/>
</dbReference>
<dbReference type="RefSeq" id="WP_235314340.1">
    <property type="nucleotide sequence ID" value="NZ_JAKGAS010000016.1"/>
</dbReference>
<comment type="caution">
    <text evidence="4">The sequence shown here is derived from an EMBL/GenBank/DDBJ whole genome shotgun (WGS) entry which is preliminary data.</text>
</comment>
<keyword evidence="1" id="KW-0846">Cobalamin</keyword>
<dbReference type="InterPro" id="IPR006396">
    <property type="entry name" value="Glu_mut_E"/>
</dbReference>
<dbReference type="CDD" id="cd00245">
    <property type="entry name" value="Glm_e"/>
    <property type="match status" value="1"/>
</dbReference>
<reference evidence="4 5" key="1">
    <citation type="submission" date="2022-01" db="EMBL/GenBank/DDBJ databases">
        <title>Paraglaciecola sp. G1-23.</title>
        <authorList>
            <person name="Jin M.S."/>
            <person name="Han D.M."/>
            <person name="Kim H.M."/>
            <person name="Jeon C.O."/>
        </authorList>
    </citation>
    <scope>NUCLEOTIDE SEQUENCE [LARGE SCALE GENOMIC DNA]</scope>
    <source>
        <strain evidence="4 5">G1-23</strain>
    </source>
</reference>
<evidence type="ECO:0000256" key="1">
    <source>
        <dbReference type="ARBA" id="ARBA00022628"/>
    </source>
</evidence>
<evidence type="ECO:0008006" key="6">
    <source>
        <dbReference type="Google" id="ProtNLM"/>
    </source>
</evidence>
<evidence type="ECO:0000256" key="3">
    <source>
        <dbReference type="ARBA" id="ARBA00023285"/>
    </source>
</evidence>
<dbReference type="EMBL" id="JAKGAS010000016">
    <property type="protein sequence ID" value="MCF2950239.1"/>
    <property type="molecule type" value="Genomic_DNA"/>
</dbReference>
<proteinExistence type="predicted"/>
<evidence type="ECO:0000256" key="2">
    <source>
        <dbReference type="ARBA" id="ARBA00023235"/>
    </source>
</evidence>
<accession>A0ABS9DBY5</accession>
<dbReference type="PIRSF" id="PIRSF001495">
    <property type="entry name" value="Met_asp_mut_epsi"/>
    <property type="match status" value="1"/>
</dbReference>
<dbReference type="Proteomes" id="UP001521137">
    <property type="component" value="Unassembled WGS sequence"/>
</dbReference>
<name>A0ABS9DBY5_9ALTE</name>
<keyword evidence="2" id="KW-0413">Isomerase</keyword>
<dbReference type="InterPro" id="IPR016176">
    <property type="entry name" value="Cbl-dep_enz_cat"/>
</dbReference>
<organism evidence="4 5">
    <name type="scientific">Paraglaciecola algarum</name>
    <dbReference type="NCBI Taxonomy" id="3050085"/>
    <lineage>
        <taxon>Bacteria</taxon>
        <taxon>Pseudomonadati</taxon>
        <taxon>Pseudomonadota</taxon>
        <taxon>Gammaproteobacteria</taxon>
        <taxon>Alteromonadales</taxon>
        <taxon>Alteromonadaceae</taxon>
        <taxon>Paraglaciecola</taxon>
    </lineage>
</organism>
<keyword evidence="3" id="KW-0170">Cobalt</keyword>
<sequence>MSLLQEERKIILSNEFVDAFDFAEVTDFVKNASKELFISHHFKKNKNKKMMVQPRGGFPTYEKQYALYEFFLKANVDVLPLTVDSNTRLNDYATAQKMLRLSEENNIDMLNGYPLVTHGYRTTRKMITHFDKPVSLRHGTPDARLLIETAIASGIFEIEGGPITYLLPYSKNFPLDKAFLYWKYVERVCANYSQLNEPINRESFGPLTATMVPPSITIVIQLLEMLLSLEEGVKSFSVSFAQQGSMMQDIVTGAVLKKLARFYAEEIGCGDADIHLVYHQWMGAFPMNRDYADQLINMSTVIASMVGADKIITKTCEEAVGIPTKEANAKTVANTQYTLRILNGLPSVVDEEEEEILTLEVKAIMEAVFNDPADTLWRKVFNCIKSGIIDVPFSPHIINHNEMITLRDAQKNIRIIKRGNVPMPDRCYEYHKSQCDLSKDTTSIVNDIIHDIGIMQ</sequence>